<evidence type="ECO:0000256" key="9">
    <source>
        <dbReference type="ARBA" id="ARBA00023049"/>
    </source>
</evidence>
<evidence type="ECO:0000313" key="13">
    <source>
        <dbReference type="Proteomes" id="UP000261560"/>
    </source>
</evidence>
<keyword evidence="13" id="KW-1185">Reference proteome</keyword>
<accession>A0A3B3CUW8</accession>
<evidence type="ECO:0000256" key="7">
    <source>
        <dbReference type="ARBA" id="ARBA00022801"/>
    </source>
</evidence>
<dbReference type="PANTHER" id="PTHR12756:SF41">
    <property type="entry name" value="CYTOSOLIC CARBOXYPEPTIDASE 2"/>
    <property type="match status" value="1"/>
</dbReference>
<evidence type="ECO:0000313" key="12">
    <source>
        <dbReference type="Ensembl" id="ENSOMEP00000021396.1"/>
    </source>
</evidence>
<protein>
    <recommendedName>
        <fullName evidence="11">Cytosolic carboxypeptidase N-terminal domain-containing protein</fullName>
    </recommendedName>
</protein>
<keyword evidence="10" id="KW-0206">Cytoskeleton</keyword>
<sequence length="199" mass="23393">PTPCDDPSNFTLEFESRFESGNLLKSRSHHPVSFPVRGLHDYQLTLRPDLYTTKHTQWFYFRVRKMRARVTYRFTIINLMKSSSLYCHGMKPLLYSEKAAKERGEGWRRAGANIQYYQNCSQVRSYSPPDFPYESDTCYLAHCYPYTYSHLQRYLRQIPPAGLWEFIHPVHMCFVDLEKTMSRVVSGVRGAFLRAPVSV</sequence>
<dbReference type="GO" id="GO:0005856">
    <property type="term" value="C:cytoskeleton"/>
    <property type="evidence" value="ECO:0007669"/>
    <property type="project" value="UniProtKB-SubCell"/>
</dbReference>
<dbReference type="Pfam" id="PF18027">
    <property type="entry name" value="Pepdidase_M14_N"/>
    <property type="match status" value="1"/>
</dbReference>
<evidence type="ECO:0000256" key="2">
    <source>
        <dbReference type="ARBA" id="ARBA00004245"/>
    </source>
</evidence>
<dbReference type="InterPro" id="IPR040626">
    <property type="entry name" value="Pepdidase_M14_N"/>
</dbReference>
<reference evidence="12" key="1">
    <citation type="submission" date="2025-08" db="UniProtKB">
        <authorList>
            <consortium name="Ensembl"/>
        </authorList>
    </citation>
    <scope>IDENTIFICATION</scope>
</reference>
<keyword evidence="4" id="KW-0121">Carboxypeptidase</keyword>
<dbReference type="GO" id="GO:0004180">
    <property type="term" value="F:carboxypeptidase activity"/>
    <property type="evidence" value="ECO:0007669"/>
    <property type="project" value="UniProtKB-KW"/>
</dbReference>
<dbReference type="Gene3D" id="2.60.40.3120">
    <property type="match status" value="1"/>
</dbReference>
<dbReference type="GeneTree" id="ENSGT00940000160201"/>
<evidence type="ECO:0000256" key="5">
    <source>
        <dbReference type="ARBA" id="ARBA00022670"/>
    </source>
</evidence>
<evidence type="ECO:0000256" key="1">
    <source>
        <dbReference type="ARBA" id="ARBA00001947"/>
    </source>
</evidence>
<dbReference type="STRING" id="30732.ENSOMEP00000021396"/>
<dbReference type="PANTHER" id="PTHR12756">
    <property type="entry name" value="CYTOSOLIC CARBOXYPEPTIDASE"/>
    <property type="match status" value="1"/>
</dbReference>
<evidence type="ECO:0000259" key="11">
    <source>
        <dbReference type="Pfam" id="PF18027"/>
    </source>
</evidence>
<proteinExistence type="predicted"/>
<evidence type="ECO:0000256" key="6">
    <source>
        <dbReference type="ARBA" id="ARBA00022723"/>
    </source>
</evidence>
<keyword evidence="7" id="KW-0378">Hydrolase</keyword>
<evidence type="ECO:0000256" key="10">
    <source>
        <dbReference type="ARBA" id="ARBA00023212"/>
    </source>
</evidence>
<dbReference type="Ensembl" id="ENSOMET00000031048.1">
    <property type="protein sequence ID" value="ENSOMEP00000021396.1"/>
    <property type="gene ID" value="ENSOMEG00000023269.1"/>
</dbReference>
<keyword evidence="8" id="KW-0862">Zinc</keyword>
<reference evidence="12" key="2">
    <citation type="submission" date="2025-09" db="UniProtKB">
        <authorList>
            <consortium name="Ensembl"/>
        </authorList>
    </citation>
    <scope>IDENTIFICATION</scope>
</reference>
<dbReference type="GO" id="GO:0008237">
    <property type="term" value="F:metallopeptidase activity"/>
    <property type="evidence" value="ECO:0007669"/>
    <property type="project" value="UniProtKB-KW"/>
</dbReference>
<keyword evidence="6" id="KW-0479">Metal-binding</keyword>
<evidence type="ECO:0000256" key="3">
    <source>
        <dbReference type="ARBA" id="ARBA00022490"/>
    </source>
</evidence>
<dbReference type="PaxDb" id="30732-ENSOMEP00000021396"/>
<feature type="domain" description="Cytosolic carboxypeptidase N-terminal" evidence="11">
    <location>
        <begin position="14"/>
        <end position="118"/>
    </location>
</feature>
<dbReference type="AlphaFoldDB" id="A0A3B3CUW8"/>
<keyword evidence="9" id="KW-0482">Metalloprotease</keyword>
<keyword evidence="5" id="KW-0645">Protease</keyword>
<organism evidence="12 13">
    <name type="scientific">Oryzias melastigma</name>
    <name type="common">Marine medaka</name>
    <dbReference type="NCBI Taxonomy" id="30732"/>
    <lineage>
        <taxon>Eukaryota</taxon>
        <taxon>Metazoa</taxon>
        <taxon>Chordata</taxon>
        <taxon>Craniata</taxon>
        <taxon>Vertebrata</taxon>
        <taxon>Euteleostomi</taxon>
        <taxon>Actinopterygii</taxon>
        <taxon>Neopterygii</taxon>
        <taxon>Teleostei</taxon>
        <taxon>Neoteleostei</taxon>
        <taxon>Acanthomorphata</taxon>
        <taxon>Ovalentaria</taxon>
        <taxon>Atherinomorphae</taxon>
        <taxon>Beloniformes</taxon>
        <taxon>Adrianichthyidae</taxon>
        <taxon>Oryziinae</taxon>
        <taxon>Oryzias</taxon>
    </lineage>
</organism>
<dbReference type="InterPro" id="IPR050821">
    <property type="entry name" value="Cytosolic_carboxypeptidase"/>
</dbReference>
<comment type="cofactor">
    <cofactor evidence="1">
        <name>Zn(2+)</name>
        <dbReference type="ChEBI" id="CHEBI:29105"/>
    </cofactor>
</comment>
<dbReference type="Proteomes" id="UP000261560">
    <property type="component" value="Unplaced"/>
</dbReference>
<evidence type="ECO:0000256" key="8">
    <source>
        <dbReference type="ARBA" id="ARBA00022833"/>
    </source>
</evidence>
<comment type="subcellular location">
    <subcellularLocation>
        <location evidence="2">Cytoplasm</location>
        <location evidence="2">Cytoskeleton</location>
    </subcellularLocation>
</comment>
<evidence type="ECO:0000256" key="4">
    <source>
        <dbReference type="ARBA" id="ARBA00022645"/>
    </source>
</evidence>
<dbReference type="GO" id="GO:0046872">
    <property type="term" value="F:metal ion binding"/>
    <property type="evidence" value="ECO:0007669"/>
    <property type="project" value="UniProtKB-KW"/>
</dbReference>
<dbReference type="GO" id="GO:0006508">
    <property type="term" value="P:proteolysis"/>
    <property type="evidence" value="ECO:0007669"/>
    <property type="project" value="UniProtKB-KW"/>
</dbReference>
<name>A0A3B3CUW8_ORYME</name>
<keyword evidence="3" id="KW-0963">Cytoplasm</keyword>